<evidence type="ECO:0000259" key="14">
    <source>
        <dbReference type="Pfam" id="PF03372"/>
    </source>
</evidence>
<dbReference type="HOGENOM" id="CLU_034001_2_0_1"/>
<dbReference type="GO" id="GO:0046872">
    <property type="term" value="F:metal ion binding"/>
    <property type="evidence" value="ECO:0007669"/>
    <property type="project" value="UniProtKB-KW"/>
</dbReference>
<evidence type="ECO:0000256" key="8">
    <source>
        <dbReference type="ARBA" id="ARBA00022842"/>
    </source>
</evidence>
<dbReference type="GO" id="GO:0004767">
    <property type="term" value="F:sphingomyelin phosphodiesterase activity"/>
    <property type="evidence" value="ECO:0007669"/>
    <property type="project" value="InterPro"/>
</dbReference>
<evidence type="ECO:0000256" key="9">
    <source>
        <dbReference type="ARBA" id="ARBA00022919"/>
    </source>
</evidence>
<dbReference type="SUPFAM" id="SSF56219">
    <property type="entry name" value="DNase I-like"/>
    <property type="match status" value="1"/>
</dbReference>
<dbReference type="InterPro" id="IPR038772">
    <property type="entry name" value="Sph/SMPD2-like"/>
</dbReference>
<evidence type="ECO:0000256" key="5">
    <source>
        <dbReference type="ARBA" id="ARBA00022692"/>
    </source>
</evidence>
<feature type="domain" description="Endonuclease/exonuclease/phosphatase" evidence="14">
    <location>
        <begin position="11"/>
        <end position="299"/>
    </location>
</feature>
<keyword evidence="12 13" id="KW-0472">Membrane</keyword>
<evidence type="ECO:0000313" key="15">
    <source>
        <dbReference type="EMBL" id="CDO73085.1"/>
    </source>
</evidence>
<dbReference type="PANTHER" id="PTHR16320:SF24">
    <property type="entry name" value="PHOSPHODIESTERASE, PUTATIVE-RELATED"/>
    <property type="match status" value="1"/>
</dbReference>
<evidence type="ECO:0000256" key="10">
    <source>
        <dbReference type="ARBA" id="ARBA00022989"/>
    </source>
</evidence>
<feature type="transmembrane region" description="Helical" evidence="13">
    <location>
        <begin position="378"/>
        <end position="400"/>
    </location>
</feature>
<dbReference type="STRING" id="5643.A0A060SFC8"/>
<comment type="caution">
    <text evidence="15">The sequence shown here is derived from an EMBL/GenBank/DDBJ whole genome shotgun (WGS) entry which is preliminary data.</text>
</comment>
<evidence type="ECO:0000256" key="6">
    <source>
        <dbReference type="ARBA" id="ARBA00022723"/>
    </source>
</evidence>
<reference evidence="15" key="1">
    <citation type="submission" date="2014-01" db="EMBL/GenBank/DDBJ databases">
        <title>The genome of the white-rot fungus Pycnoporus cinnabarinus: a basidiomycete model with a versatile arsenal for lignocellulosic biomass breakdown.</title>
        <authorList>
            <person name="Levasseur A."/>
            <person name="Lomascolo A."/>
            <person name="Ruiz-Duenas F.J."/>
            <person name="Uzan E."/>
            <person name="Piumi F."/>
            <person name="Kues U."/>
            <person name="Ram A.F.J."/>
            <person name="Murat C."/>
            <person name="Haon M."/>
            <person name="Benoit I."/>
            <person name="Arfi Y."/>
            <person name="Chevret D."/>
            <person name="Drula E."/>
            <person name="Kwon M.J."/>
            <person name="Gouret P."/>
            <person name="Lesage-Meessen L."/>
            <person name="Lombard V."/>
            <person name="Mariette J."/>
            <person name="Noirot C."/>
            <person name="Park J."/>
            <person name="Patyshakuliyeva A."/>
            <person name="Wieneger R.A.B."/>
            <person name="Wosten H.A.B."/>
            <person name="Martin F."/>
            <person name="Coutinho P.M."/>
            <person name="de Vries R."/>
            <person name="Martinez A.T."/>
            <person name="Klopp C."/>
            <person name="Pontarotti P."/>
            <person name="Henrissat B."/>
            <person name="Record E."/>
        </authorList>
    </citation>
    <scope>NUCLEOTIDE SEQUENCE [LARGE SCALE GENOMIC DNA]</scope>
    <source>
        <strain evidence="15">BRFM137</strain>
    </source>
</reference>
<evidence type="ECO:0000313" key="16">
    <source>
        <dbReference type="Proteomes" id="UP000029665"/>
    </source>
</evidence>
<organism evidence="15 16">
    <name type="scientific">Pycnoporus cinnabarinus</name>
    <name type="common">Cinnabar-red polypore</name>
    <name type="synonym">Trametes cinnabarina</name>
    <dbReference type="NCBI Taxonomy" id="5643"/>
    <lineage>
        <taxon>Eukaryota</taxon>
        <taxon>Fungi</taxon>
        <taxon>Dikarya</taxon>
        <taxon>Basidiomycota</taxon>
        <taxon>Agaricomycotina</taxon>
        <taxon>Agaricomycetes</taxon>
        <taxon>Polyporales</taxon>
        <taxon>Polyporaceae</taxon>
        <taxon>Trametes</taxon>
    </lineage>
</organism>
<protein>
    <recommendedName>
        <fullName evidence="14">Endonuclease/exonuclease/phosphatase domain-containing protein</fullName>
    </recommendedName>
</protein>
<evidence type="ECO:0000256" key="11">
    <source>
        <dbReference type="ARBA" id="ARBA00023098"/>
    </source>
</evidence>
<dbReference type="InterPro" id="IPR005135">
    <property type="entry name" value="Endo/exonuclease/phosphatase"/>
</dbReference>
<keyword evidence="8" id="KW-0460">Magnesium</keyword>
<name>A0A060SFC8_PYCCI</name>
<evidence type="ECO:0000256" key="1">
    <source>
        <dbReference type="ARBA" id="ARBA00004141"/>
    </source>
</evidence>
<dbReference type="EMBL" id="CCBP010000119">
    <property type="protein sequence ID" value="CDO73085.1"/>
    <property type="molecule type" value="Genomic_DNA"/>
</dbReference>
<feature type="transmembrane region" description="Helical" evidence="13">
    <location>
        <begin position="407"/>
        <end position="430"/>
    </location>
</feature>
<dbReference type="Gene3D" id="3.60.10.10">
    <property type="entry name" value="Endonuclease/exonuclease/phosphatase"/>
    <property type="match status" value="1"/>
</dbReference>
<accession>A0A060SFC8</accession>
<comment type="subcellular location">
    <subcellularLocation>
        <location evidence="1">Membrane</location>
        <topology evidence="1">Multi-pass membrane protein</topology>
    </subcellularLocation>
</comment>
<dbReference type="Pfam" id="PF03372">
    <property type="entry name" value="Exo_endo_phos"/>
    <property type="match status" value="1"/>
</dbReference>
<dbReference type="GO" id="GO:0006665">
    <property type="term" value="P:sphingolipid metabolic process"/>
    <property type="evidence" value="ECO:0007669"/>
    <property type="project" value="UniProtKB-KW"/>
</dbReference>
<evidence type="ECO:0000256" key="13">
    <source>
        <dbReference type="SAM" id="Phobius"/>
    </source>
</evidence>
<dbReference type="OrthoDB" id="387657at2759"/>
<keyword evidence="7" id="KW-0378">Hydrolase</keyword>
<keyword evidence="9" id="KW-0746">Sphingolipid metabolism</keyword>
<dbReference type="AlphaFoldDB" id="A0A060SFC8"/>
<evidence type="ECO:0000256" key="2">
    <source>
        <dbReference type="ARBA" id="ARBA00004760"/>
    </source>
</evidence>
<evidence type="ECO:0000256" key="12">
    <source>
        <dbReference type="ARBA" id="ARBA00023136"/>
    </source>
</evidence>
<dbReference type="InterPro" id="IPR036691">
    <property type="entry name" value="Endo/exonu/phosph_ase_sf"/>
</dbReference>
<evidence type="ECO:0000256" key="4">
    <source>
        <dbReference type="ARBA" id="ARBA00006335"/>
    </source>
</evidence>
<dbReference type="Proteomes" id="UP000029665">
    <property type="component" value="Unassembled WGS sequence"/>
</dbReference>
<proteinExistence type="inferred from homology"/>
<comment type="pathway">
    <text evidence="3">Sphingolipid metabolism.</text>
</comment>
<dbReference type="OMA" id="IEESSMF"/>
<dbReference type="GO" id="GO:0016020">
    <property type="term" value="C:membrane"/>
    <property type="evidence" value="ECO:0007669"/>
    <property type="project" value="UniProtKB-SubCell"/>
</dbReference>
<comment type="similarity">
    <text evidence="4">Belongs to the neutral sphingomyelinase family.</text>
</comment>
<keyword evidence="11" id="KW-0443">Lipid metabolism</keyword>
<keyword evidence="5 13" id="KW-0812">Transmembrane</keyword>
<evidence type="ECO:0000256" key="3">
    <source>
        <dbReference type="ARBA" id="ARBA00004991"/>
    </source>
</evidence>
<evidence type="ECO:0000256" key="7">
    <source>
        <dbReference type="ARBA" id="ARBA00022801"/>
    </source>
</evidence>
<gene>
    <name evidence="15" type="ORF">BN946_scf185007.g139</name>
</gene>
<dbReference type="PANTHER" id="PTHR16320">
    <property type="entry name" value="SPHINGOMYELINASE FAMILY MEMBER"/>
    <property type="match status" value="1"/>
</dbReference>
<comment type="pathway">
    <text evidence="2">Lipid metabolism; sphingolipid metabolism.</text>
</comment>
<keyword evidence="16" id="KW-1185">Reference proteome</keyword>
<sequence length="464" mass="51190">MSDTDTRLRLLTLNCWGLKYVSKHRKERVAAIANFLAASDYDVITLQELWVFADFEYVRAAVAKRLPYAKFFYSGALGAGLVIFSRFPILAATIHAYSLNGSPIDVIAGDWFVGKAAASILFSHPLLGQVQVYNTHLFAKGGDEGAEYQKAHRLVNAWEFAKLARQSAELGRYVIAAGDFNSVPTSLPMSIIRDHAGLTDAWAVTHPDTPDPSPSNMPSPRDAIHVHGVTADSPLNSYSAGKRLEPLARKYQGKRLDYVFFRQPSSPPAAARTPVLRPVDTRVVLTERVPGANFSFSDHFGLEATFEIVAPQEGNVIDSSNARVPAPALLAQGPSYMLSSQANPEPAPQVRDMSPDAITQTLLSLTARYRYAQAQGRYQLTIFALCIALLLAVIIGSAWFPRSWINPIFMVVTIALAWLATTMLYIGFVYGNWEVNALTNIIEELELYRSMLEEQQRGRGTHSP</sequence>
<keyword evidence="6" id="KW-0479">Metal-binding</keyword>
<keyword evidence="10 13" id="KW-1133">Transmembrane helix</keyword>